<dbReference type="InterPro" id="IPR040170">
    <property type="entry name" value="Cytosol_ACT"/>
</dbReference>
<evidence type="ECO:0000256" key="1">
    <source>
        <dbReference type="ARBA" id="ARBA00010458"/>
    </source>
</evidence>
<dbReference type="CDD" id="cd03442">
    <property type="entry name" value="BFIT_BACH"/>
    <property type="match status" value="1"/>
</dbReference>
<reference evidence="5 6" key="1">
    <citation type="submission" date="2021-05" db="EMBL/GenBank/DDBJ databases">
        <title>Genetic and Functional Diversity in Clade A Lucinid endosymbionts from the Bahamas.</title>
        <authorList>
            <person name="Giani N.M."/>
            <person name="Engel A.S."/>
            <person name="Campbell B.J."/>
        </authorList>
    </citation>
    <scope>NUCLEOTIDE SEQUENCE [LARGE SCALE GENOMIC DNA]</scope>
    <source>
        <strain evidence="5">LUC16012Gg_MoonRockCtena</strain>
    </source>
</reference>
<gene>
    <name evidence="5" type="ORF">KME65_12060</name>
</gene>
<dbReference type="InterPro" id="IPR033120">
    <property type="entry name" value="HOTDOG_ACOT"/>
</dbReference>
<keyword evidence="2 3" id="KW-0378">Hydrolase</keyword>
<evidence type="ECO:0000313" key="6">
    <source>
        <dbReference type="Proteomes" id="UP000770889"/>
    </source>
</evidence>
<dbReference type="GO" id="GO:0005829">
    <property type="term" value="C:cytosol"/>
    <property type="evidence" value="ECO:0007669"/>
    <property type="project" value="TreeGrafter"/>
</dbReference>
<organism evidence="5 6">
    <name type="scientific">Candidatus Thiodiazotropha taylori</name>
    <dbReference type="NCBI Taxonomy" id="2792791"/>
    <lineage>
        <taxon>Bacteria</taxon>
        <taxon>Pseudomonadati</taxon>
        <taxon>Pseudomonadota</taxon>
        <taxon>Gammaproteobacteria</taxon>
        <taxon>Chromatiales</taxon>
        <taxon>Sedimenticolaceae</taxon>
        <taxon>Candidatus Thiodiazotropha</taxon>
    </lineage>
</organism>
<dbReference type="Proteomes" id="UP000770889">
    <property type="component" value="Unassembled WGS sequence"/>
</dbReference>
<dbReference type="AlphaFoldDB" id="A0A944QV73"/>
<dbReference type="GO" id="GO:0052816">
    <property type="term" value="F:long-chain fatty acyl-CoA hydrolase activity"/>
    <property type="evidence" value="ECO:0007669"/>
    <property type="project" value="TreeGrafter"/>
</dbReference>
<protein>
    <submittedName>
        <fullName evidence="5">Acyl-CoA thioesterase</fullName>
    </submittedName>
</protein>
<dbReference type="Gene3D" id="3.10.129.10">
    <property type="entry name" value="Hotdog Thioesterase"/>
    <property type="match status" value="1"/>
</dbReference>
<dbReference type="InterPro" id="IPR029069">
    <property type="entry name" value="HotDog_dom_sf"/>
</dbReference>
<evidence type="ECO:0000256" key="3">
    <source>
        <dbReference type="PROSITE-ProRule" id="PRU01106"/>
    </source>
</evidence>
<evidence type="ECO:0000313" key="5">
    <source>
        <dbReference type="EMBL" id="MBT2989690.1"/>
    </source>
</evidence>
<dbReference type="PANTHER" id="PTHR11049">
    <property type="entry name" value="ACYL COENZYME A THIOESTER HYDROLASE"/>
    <property type="match status" value="1"/>
</dbReference>
<feature type="domain" description="HotDog ACOT-type" evidence="4">
    <location>
        <begin position="1"/>
        <end position="110"/>
    </location>
</feature>
<dbReference type="GO" id="GO:0006637">
    <property type="term" value="P:acyl-CoA metabolic process"/>
    <property type="evidence" value="ECO:0007669"/>
    <property type="project" value="TreeGrafter"/>
</dbReference>
<dbReference type="GO" id="GO:0009062">
    <property type="term" value="P:fatty acid catabolic process"/>
    <property type="evidence" value="ECO:0007669"/>
    <property type="project" value="TreeGrafter"/>
</dbReference>
<dbReference type="EMBL" id="JAHHGM010000010">
    <property type="protein sequence ID" value="MBT2989690.1"/>
    <property type="molecule type" value="Genomic_DNA"/>
</dbReference>
<proteinExistence type="inferred from homology"/>
<name>A0A944QV73_9GAMM</name>
<dbReference type="PANTHER" id="PTHR11049:SF24">
    <property type="entry name" value="CYTOSOLIC ACYL COENZYME A THIOESTER HYDROLASE"/>
    <property type="match status" value="1"/>
</dbReference>
<accession>A0A944QV73</accession>
<comment type="similarity">
    <text evidence="1">Belongs to the acyl coenzyme A hydrolase family.</text>
</comment>
<evidence type="ECO:0000259" key="4">
    <source>
        <dbReference type="PROSITE" id="PS51770"/>
    </source>
</evidence>
<dbReference type="Pfam" id="PF03061">
    <property type="entry name" value="4HBT"/>
    <property type="match status" value="1"/>
</dbReference>
<evidence type="ECO:0000256" key="2">
    <source>
        <dbReference type="ARBA" id="ARBA00022801"/>
    </source>
</evidence>
<sequence length="116" mass="13343">MENHKLVIPQHLNQYGYLFGGNLLQWVDEYAWIAAVHDYPGRRFVTIGMDRVEFHRSVKEGTILRFDIRQGRMGVTSVQYLVNVYASDPQSGSEESVFTTTITYVCLDDEGKKKPI</sequence>
<dbReference type="PROSITE" id="PS51770">
    <property type="entry name" value="HOTDOG_ACOT"/>
    <property type="match status" value="1"/>
</dbReference>
<comment type="caution">
    <text evidence="5">The sequence shown here is derived from an EMBL/GenBank/DDBJ whole genome shotgun (WGS) entry which is preliminary data.</text>
</comment>
<dbReference type="SUPFAM" id="SSF54637">
    <property type="entry name" value="Thioesterase/thiol ester dehydrase-isomerase"/>
    <property type="match status" value="1"/>
</dbReference>
<dbReference type="InterPro" id="IPR006683">
    <property type="entry name" value="Thioestr_dom"/>
</dbReference>